<proteinExistence type="predicted"/>
<dbReference type="Gene3D" id="2.170.150.10">
    <property type="entry name" value="Metal Binding Protein, Guanine Nucleotide Exchange Factor, Chain A"/>
    <property type="match status" value="1"/>
</dbReference>
<dbReference type="GO" id="GO:0016020">
    <property type="term" value="C:membrane"/>
    <property type="evidence" value="ECO:0007669"/>
    <property type="project" value="TreeGrafter"/>
</dbReference>
<evidence type="ECO:0000256" key="8">
    <source>
        <dbReference type="ARBA" id="ARBA00063928"/>
    </source>
</evidence>
<dbReference type="GO" id="GO:0008270">
    <property type="term" value="F:zinc ion binding"/>
    <property type="evidence" value="ECO:0007669"/>
    <property type="project" value="TreeGrafter"/>
</dbReference>
<reference evidence="11" key="1">
    <citation type="submission" date="2025-08" db="UniProtKB">
        <authorList>
            <consortium name="Ensembl"/>
        </authorList>
    </citation>
    <scope>IDENTIFICATION</scope>
</reference>
<evidence type="ECO:0000256" key="6">
    <source>
        <dbReference type="ARBA" id="ARBA00022990"/>
    </source>
</evidence>
<evidence type="ECO:0000256" key="5">
    <source>
        <dbReference type="ARBA" id="ARBA00022927"/>
    </source>
</evidence>
<dbReference type="FunFam" id="2.170.150.10:FF:000004">
    <property type="entry name" value="Guanine nucleotide exchange factor MSS4"/>
    <property type="match status" value="1"/>
</dbReference>
<dbReference type="PROSITE" id="PS51796">
    <property type="entry name" value="MSS4"/>
    <property type="match status" value="1"/>
</dbReference>
<keyword evidence="6" id="KW-0007">Acetylation</keyword>
<dbReference type="PANTHER" id="PTHR13276:SF0">
    <property type="entry name" value="GUANINE NUCLEOTIDE EXCHANGE FACTOR MSS4"/>
    <property type="match status" value="1"/>
</dbReference>
<keyword evidence="4" id="KW-0862">Zinc</keyword>
<sequence length="130" mass="14500">MENQQESKGSPERSELVSEDGKNLKAVVCQRCGSKVLCPGMAVFTHNQLFLPSMRKKSGLSNADGSEDGDTLTAHWLVDDMFGFENVGFTKDVGRIKYLICADCEIGPIGWHCLDDKKKYYVALDRVNHE</sequence>
<dbReference type="PANTHER" id="PTHR13276">
    <property type="entry name" value="GUANINE NUCLEOTIDE EXCHANGE FACTOR MSS4"/>
    <property type="match status" value="1"/>
</dbReference>
<dbReference type="GO" id="GO:0005829">
    <property type="term" value="C:cytosol"/>
    <property type="evidence" value="ECO:0007669"/>
    <property type="project" value="TreeGrafter"/>
</dbReference>
<dbReference type="RefSeq" id="XP_015254934.1">
    <property type="nucleotide sequence ID" value="XM_015399448.1"/>
</dbReference>
<dbReference type="KEGG" id="cvg:107100806"/>
<organism evidence="11 12">
    <name type="scientific">Cyprinodon variegatus</name>
    <name type="common">Sheepshead minnow</name>
    <dbReference type="NCBI Taxonomy" id="28743"/>
    <lineage>
        <taxon>Eukaryota</taxon>
        <taxon>Metazoa</taxon>
        <taxon>Chordata</taxon>
        <taxon>Craniata</taxon>
        <taxon>Vertebrata</taxon>
        <taxon>Euteleostomi</taxon>
        <taxon>Actinopterygii</taxon>
        <taxon>Neopterygii</taxon>
        <taxon>Teleostei</taxon>
        <taxon>Neoteleostei</taxon>
        <taxon>Acanthomorphata</taxon>
        <taxon>Ovalentaria</taxon>
        <taxon>Atherinomorphae</taxon>
        <taxon>Cyprinodontiformes</taxon>
        <taxon>Cyprinodontidae</taxon>
        <taxon>Cyprinodon</taxon>
    </lineage>
</organism>
<dbReference type="CDD" id="cd00246">
    <property type="entry name" value="RabGEF"/>
    <property type="match status" value="1"/>
</dbReference>
<dbReference type="STRING" id="28743.ENSCVAP00000023828"/>
<evidence type="ECO:0000256" key="1">
    <source>
        <dbReference type="ARBA" id="ARBA00022448"/>
    </source>
</evidence>
<accession>A0A3Q2DVE0</accession>
<dbReference type="Proteomes" id="UP000265020">
    <property type="component" value="Unassembled WGS sequence"/>
</dbReference>
<dbReference type="GeneID" id="107100806"/>
<evidence type="ECO:0000256" key="7">
    <source>
        <dbReference type="ARBA" id="ARBA00060031"/>
    </source>
</evidence>
<protein>
    <recommendedName>
        <fullName evidence="9">Guanine nucleotide exchange factor MSS4</fullName>
    </recommendedName>
    <alternativeName>
        <fullName evidence="10">Rab-interacting factor</fullName>
    </alternativeName>
</protein>
<dbReference type="GO" id="GO:0007264">
    <property type="term" value="P:small GTPase-mediated signal transduction"/>
    <property type="evidence" value="ECO:0007669"/>
    <property type="project" value="InterPro"/>
</dbReference>
<dbReference type="Pfam" id="PF04421">
    <property type="entry name" value="Mss4"/>
    <property type="match status" value="1"/>
</dbReference>
<evidence type="ECO:0000256" key="9">
    <source>
        <dbReference type="ARBA" id="ARBA00069715"/>
    </source>
</evidence>
<dbReference type="InterPro" id="IPR011323">
    <property type="entry name" value="Mss4/transl-control_tumour"/>
</dbReference>
<dbReference type="GO" id="GO:0015031">
    <property type="term" value="P:protein transport"/>
    <property type="evidence" value="ECO:0007669"/>
    <property type="project" value="UniProtKB-KW"/>
</dbReference>
<dbReference type="RefSeq" id="XP_015254935.1">
    <property type="nucleotide sequence ID" value="XM_015399449.1"/>
</dbReference>
<evidence type="ECO:0000256" key="2">
    <source>
        <dbReference type="ARBA" id="ARBA00022658"/>
    </source>
</evidence>
<keyword evidence="1" id="KW-0813">Transport</keyword>
<dbReference type="GO" id="GO:0006892">
    <property type="term" value="P:post-Golgi vesicle-mediated transport"/>
    <property type="evidence" value="ECO:0007669"/>
    <property type="project" value="TreeGrafter"/>
</dbReference>
<comment type="function">
    <text evidence="7">Guanine-nucleotide-releasing protein that acts on members of the SEC4/YPT1/RAB subfamily. Stimulates GDP release from both YPT1, RAB3A and RAB10, but is less active on these proteins than on the SEC4 protein. Might play a general role in vesicular transport.</text>
</comment>
<dbReference type="GO" id="GO:0005085">
    <property type="term" value="F:guanyl-nucleotide exchange factor activity"/>
    <property type="evidence" value="ECO:0007669"/>
    <property type="project" value="UniProtKB-KW"/>
</dbReference>
<evidence type="ECO:0000313" key="11">
    <source>
        <dbReference type="Ensembl" id="ENSCVAP00000023828.1"/>
    </source>
</evidence>
<dbReference type="Ensembl" id="ENSCVAT00000005755.1">
    <property type="protein sequence ID" value="ENSCVAP00000023828.1"/>
    <property type="gene ID" value="ENSCVAG00000007462.1"/>
</dbReference>
<reference evidence="11" key="2">
    <citation type="submission" date="2025-09" db="UniProtKB">
        <authorList>
            <consortium name="Ensembl"/>
        </authorList>
    </citation>
    <scope>IDENTIFICATION</scope>
</reference>
<keyword evidence="12" id="KW-1185">Reference proteome</keyword>
<dbReference type="SUPFAM" id="SSF51316">
    <property type="entry name" value="Mss4-like"/>
    <property type="match status" value="1"/>
</dbReference>
<evidence type="ECO:0000256" key="10">
    <source>
        <dbReference type="ARBA" id="ARBA00075505"/>
    </source>
</evidence>
<evidence type="ECO:0000256" key="4">
    <source>
        <dbReference type="ARBA" id="ARBA00022833"/>
    </source>
</evidence>
<dbReference type="InterPro" id="IPR011057">
    <property type="entry name" value="Mss4-like_sf"/>
</dbReference>
<keyword evidence="3" id="KW-0479">Metal-binding</keyword>
<comment type="subunit">
    <text evidence="8">Interacts with RAB8A.</text>
</comment>
<name>A0A3Q2DVE0_CYPVA</name>
<dbReference type="GeneTree" id="ENSGT00390000016889"/>
<keyword evidence="2" id="KW-0344">Guanine-nucleotide releasing factor</keyword>
<dbReference type="InterPro" id="IPR007515">
    <property type="entry name" value="Mss4"/>
</dbReference>
<evidence type="ECO:0000256" key="3">
    <source>
        <dbReference type="ARBA" id="ARBA00022723"/>
    </source>
</evidence>
<evidence type="ECO:0000313" key="12">
    <source>
        <dbReference type="Proteomes" id="UP000265020"/>
    </source>
</evidence>
<dbReference type="CTD" id="5877"/>
<keyword evidence="5" id="KW-0653">Protein transport</keyword>
<dbReference type="OrthoDB" id="30840at2759"/>
<dbReference type="AlphaFoldDB" id="A0A3Q2DVE0"/>
<dbReference type="OMA" id="VPLMMQK"/>